<evidence type="ECO:0000313" key="3">
    <source>
        <dbReference type="EMBL" id="KAJ2848593.1"/>
    </source>
</evidence>
<dbReference type="Proteomes" id="UP001139887">
    <property type="component" value="Unassembled WGS sequence"/>
</dbReference>
<gene>
    <name evidence="3" type="ORF">IWW36_003204</name>
</gene>
<feature type="region of interest" description="Disordered" evidence="1">
    <location>
        <begin position="1"/>
        <end position="93"/>
    </location>
</feature>
<reference evidence="3" key="1">
    <citation type="submission" date="2022-07" db="EMBL/GenBank/DDBJ databases">
        <title>Phylogenomic reconstructions and comparative analyses of Kickxellomycotina fungi.</title>
        <authorList>
            <person name="Reynolds N.K."/>
            <person name="Stajich J.E."/>
            <person name="Barry K."/>
            <person name="Grigoriev I.V."/>
            <person name="Crous P."/>
            <person name="Smith M.E."/>
        </authorList>
    </citation>
    <scope>NUCLEOTIDE SEQUENCE</scope>
    <source>
        <strain evidence="3">NRRL 1566</strain>
    </source>
</reference>
<evidence type="ECO:0000259" key="2">
    <source>
        <dbReference type="PROSITE" id="PS50217"/>
    </source>
</evidence>
<evidence type="ECO:0000313" key="4">
    <source>
        <dbReference type="Proteomes" id="UP001139887"/>
    </source>
</evidence>
<dbReference type="EMBL" id="JANBUW010000151">
    <property type="protein sequence ID" value="KAJ2848593.1"/>
    <property type="molecule type" value="Genomic_DNA"/>
</dbReference>
<dbReference type="OrthoDB" id="5592927at2759"/>
<feature type="compositionally biased region" description="Polar residues" evidence="1">
    <location>
        <begin position="60"/>
        <end position="69"/>
    </location>
</feature>
<organism evidence="3 4">
    <name type="scientific">Coemansia brasiliensis</name>
    <dbReference type="NCBI Taxonomy" id="2650707"/>
    <lineage>
        <taxon>Eukaryota</taxon>
        <taxon>Fungi</taxon>
        <taxon>Fungi incertae sedis</taxon>
        <taxon>Zoopagomycota</taxon>
        <taxon>Kickxellomycotina</taxon>
        <taxon>Kickxellomycetes</taxon>
        <taxon>Kickxellales</taxon>
        <taxon>Kickxellaceae</taxon>
        <taxon>Coemansia</taxon>
    </lineage>
</organism>
<comment type="caution">
    <text evidence="3">The sequence shown here is derived from an EMBL/GenBank/DDBJ whole genome shotgun (WGS) entry which is preliminary data.</text>
</comment>
<dbReference type="InterPro" id="IPR046347">
    <property type="entry name" value="bZIP_sf"/>
</dbReference>
<dbReference type="GO" id="GO:0003700">
    <property type="term" value="F:DNA-binding transcription factor activity"/>
    <property type="evidence" value="ECO:0007669"/>
    <property type="project" value="InterPro"/>
</dbReference>
<sequence length="185" mass="20919">MGKDSSRSGHASNSSEQMGRDQIQTNEASGKAPVTSVGLATTEAGTSESAMWREDLSALLTPQSSQEVTRMNRRKRNREAARRSRQRQKDQVHNLIDDERRLLDRREHLIQELEEWRMVNSGALKSPKQIINIDDVFSDSEIEIAEIINNLYSITIATSNIIVQMQLHLDYIIESLDIILGNSNS</sequence>
<dbReference type="PROSITE" id="PS50217">
    <property type="entry name" value="BZIP"/>
    <property type="match status" value="1"/>
</dbReference>
<dbReference type="Gene3D" id="1.20.5.170">
    <property type="match status" value="1"/>
</dbReference>
<dbReference type="PROSITE" id="PS00036">
    <property type="entry name" value="BZIP_BASIC"/>
    <property type="match status" value="1"/>
</dbReference>
<protein>
    <recommendedName>
        <fullName evidence="2">BZIP domain-containing protein</fullName>
    </recommendedName>
</protein>
<accession>A0A9W8IAK6</accession>
<dbReference type="CDD" id="cd14686">
    <property type="entry name" value="bZIP"/>
    <property type="match status" value="1"/>
</dbReference>
<dbReference type="AlphaFoldDB" id="A0A9W8IAK6"/>
<feature type="domain" description="BZIP" evidence="2">
    <location>
        <begin position="67"/>
        <end position="115"/>
    </location>
</feature>
<keyword evidence="4" id="KW-1185">Reference proteome</keyword>
<dbReference type="SUPFAM" id="SSF57959">
    <property type="entry name" value="Leucine zipper domain"/>
    <property type="match status" value="1"/>
</dbReference>
<feature type="compositionally biased region" description="Polar residues" evidence="1">
    <location>
        <begin position="8"/>
        <end position="28"/>
    </location>
</feature>
<proteinExistence type="predicted"/>
<feature type="compositionally biased region" description="Basic and acidic residues" evidence="1">
    <location>
        <begin position="78"/>
        <end position="93"/>
    </location>
</feature>
<evidence type="ECO:0000256" key="1">
    <source>
        <dbReference type="SAM" id="MobiDB-lite"/>
    </source>
</evidence>
<dbReference type="InterPro" id="IPR004827">
    <property type="entry name" value="bZIP"/>
</dbReference>
<name>A0A9W8IAK6_9FUNG</name>